<dbReference type="GO" id="GO:0005789">
    <property type="term" value="C:endoplasmic reticulum membrane"/>
    <property type="evidence" value="ECO:0007669"/>
    <property type="project" value="UniProtKB-SubCell"/>
</dbReference>
<dbReference type="OrthoDB" id="10265393at2759"/>
<proteinExistence type="inferred from homology"/>
<dbReference type="HOGENOM" id="CLU_037661_3_0_1"/>
<gene>
    <name evidence="14" type="primary">20214461</name>
    <name evidence="13" type="ORF">HELRODRAFT_70414</name>
</gene>
<evidence type="ECO:0000256" key="4">
    <source>
        <dbReference type="ARBA" id="ARBA00008671"/>
    </source>
</evidence>
<keyword evidence="9 12" id="KW-0443">Lipid metabolism</keyword>
<organism evidence="14 15">
    <name type="scientific">Helobdella robusta</name>
    <name type="common">Californian leech</name>
    <dbReference type="NCBI Taxonomy" id="6412"/>
    <lineage>
        <taxon>Eukaryota</taxon>
        <taxon>Metazoa</taxon>
        <taxon>Spiralia</taxon>
        <taxon>Lophotrochozoa</taxon>
        <taxon>Annelida</taxon>
        <taxon>Clitellata</taxon>
        <taxon>Hirudinea</taxon>
        <taxon>Rhynchobdellida</taxon>
        <taxon>Glossiphoniidae</taxon>
        <taxon>Helobdella</taxon>
    </lineage>
</organism>
<evidence type="ECO:0000256" key="9">
    <source>
        <dbReference type="ARBA" id="ARBA00023098"/>
    </source>
</evidence>
<dbReference type="GO" id="GO:0106245">
    <property type="term" value="F:L-serine-phosphatidylethanolamine phosphatidyltransferase activity"/>
    <property type="evidence" value="ECO:0007669"/>
    <property type="project" value="UniProtKB-UniRule"/>
</dbReference>
<name>T1G063_HELRO</name>
<evidence type="ECO:0000256" key="5">
    <source>
        <dbReference type="ARBA" id="ARBA00022679"/>
    </source>
</evidence>
<dbReference type="PANTHER" id="PTHR15362:SF15">
    <property type="entry name" value="PHOSPHATIDYLSERINE SYNTHASE 1"/>
    <property type="match status" value="1"/>
</dbReference>
<comment type="pathway">
    <text evidence="3">Lipid metabolism.</text>
</comment>
<protein>
    <recommendedName>
        <fullName evidence="12">Phosphatidylserine synthase</fullName>
        <ecNumber evidence="12">2.7.8.29</ecNumber>
    </recommendedName>
    <alternativeName>
        <fullName evidence="12">Serine-exchange enzyme</fullName>
    </alternativeName>
</protein>
<dbReference type="AlphaFoldDB" id="T1G063"/>
<keyword evidence="10 12" id="KW-0472">Membrane</keyword>
<evidence type="ECO:0000256" key="1">
    <source>
        <dbReference type="ARBA" id="ARBA00004477"/>
    </source>
</evidence>
<keyword evidence="15" id="KW-1185">Reference proteome</keyword>
<feature type="transmembrane region" description="Helical" evidence="12">
    <location>
        <begin position="324"/>
        <end position="343"/>
    </location>
</feature>
<comment type="similarity">
    <text evidence="4 12">Belongs to the phosphatidyl serine synthase family.</text>
</comment>
<dbReference type="RefSeq" id="XP_009030132.1">
    <property type="nucleotide sequence ID" value="XM_009031884.1"/>
</dbReference>
<dbReference type="EMBL" id="KB097700">
    <property type="protein sequence ID" value="ESN91531.1"/>
    <property type="molecule type" value="Genomic_DNA"/>
</dbReference>
<keyword evidence="7 12" id="KW-0256">Endoplasmic reticulum</keyword>
<keyword evidence="11 12" id="KW-1208">Phospholipid metabolism</keyword>
<keyword evidence="8 12" id="KW-1133">Transmembrane helix</keyword>
<evidence type="ECO:0000256" key="3">
    <source>
        <dbReference type="ARBA" id="ARBA00005189"/>
    </source>
</evidence>
<keyword evidence="12" id="KW-0594">Phospholipid biosynthesis</keyword>
<evidence type="ECO:0000256" key="6">
    <source>
        <dbReference type="ARBA" id="ARBA00022692"/>
    </source>
</evidence>
<dbReference type="eggNOG" id="KOG2735">
    <property type="taxonomic scope" value="Eukaryota"/>
</dbReference>
<dbReference type="EC" id="2.7.8.29" evidence="12"/>
<comment type="function">
    <text evidence="12">Catalyzes a base-exchange reaction in which the polar head group of phosphatidylethanolamine (PE) is replaced by L-serine.</text>
</comment>
<dbReference type="CTD" id="20214461"/>
<dbReference type="EnsemblMetazoa" id="HelroT70414">
    <property type="protein sequence ID" value="HelroP70414"/>
    <property type="gene ID" value="HelroG70414"/>
</dbReference>
<evidence type="ECO:0000256" key="2">
    <source>
        <dbReference type="ARBA" id="ARBA00004916"/>
    </source>
</evidence>
<dbReference type="GeneID" id="20214461"/>
<reference evidence="14" key="3">
    <citation type="submission" date="2015-06" db="UniProtKB">
        <authorList>
            <consortium name="EnsemblMetazoa"/>
        </authorList>
    </citation>
    <scope>IDENTIFICATION</scope>
</reference>
<keyword evidence="6 12" id="KW-0812">Transmembrane</keyword>
<evidence type="ECO:0000256" key="12">
    <source>
        <dbReference type="RuleBase" id="RU368094"/>
    </source>
</evidence>
<dbReference type="EMBL" id="AMQM01002103">
    <property type="status" value="NOT_ANNOTATED_CDS"/>
    <property type="molecule type" value="Genomic_DNA"/>
</dbReference>
<dbReference type="InParanoid" id="T1G063"/>
<dbReference type="EMBL" id="AMQM01002102">
    <property type="status" value="NOT_ANNOTATED_CDS"/>
    <property type="molecule type" value="Genomic_DNA"/>
</dbReference>
<dbReference type="OMA" id="LPNFWEC"/>
<accession>T1G063</accession>
<sequence length="401" mass="46741">MSRRDSESSDNSIAVKDNESDHFQAINEHPVDDISLEFFYKPHTITLLSASVLWLMYSALTRSGTSPESNIWHGFCCLVFFFLTIGVLTFPNVMCRYVHLMCFLLIFLGDPGVSLVYFLCLVFLIYQEYDDIRHIIFWLYPDLKTWKPEEKEYAVNCSQITVARIWSHLDIFAVGHFWGWAMKALLVRHYGICWTISVLWEVSEVPFAHLLPNFAECWWDAIVLDVLVCNGLGIWFGMVLARKLEMMNYHWESIRDIDSTTGKIRRALLQFTPASWTHVRWLDPSSTYMRIVAVSLLVIMWQLVELNSFFLKHIFIIGPDHPLCYGRLILIGVISAPAIRQYYTYVTDTQCKRVGTQCYVFCAITFAEFILCVKNGIQIFRQTQLLHVLYWLVFQVAQLID</sequence>
<dbReference type="KEGG" id="hro:HELRODRAFT_70414"/>
<comment type="pathway">
    <text evidence="2 12">Phospholipid metabolism; phosphatidylserine biosynthesis.</text>
</comment>
<comment type="subcellular location">
    <subcellularLocation>
        <location evidence="1 12">Endoplasmic reticulum membrane</location>
        <topology evidence="1 12">Multi-pass membrane protein</topology>
    </subcellularLocation>
</comment>
<dbReference type="GO" id="GO:0006659">
    <property type="term" value="P:phosphatidylserine biosynthetic process"/>
    <property type="evidence" value="ECO:0007669"/>
    <property type="project" value="UniProtKB-UniRule"/>
</dbReference>
<dbReference type="UniPathway" id="UPA00948"/>
<dbReference type="FunCoup" id="T1G063">
    <property type="interactions" value="585"/>
</dbReference>
<feature type="transmembrane region" description="Helical" evidence="12">
    <location>
        <begin position="97"/>
        <end position="126"/>
    </location>
</feature>
<comment type="caution">
    <text evidence="12">Lacks conserved residue(s) required for the propagation of feature annotation.</text>
</comment>
<evidence type="ECO:0000256" key="7">
    <source>
        <dbReference type="ARBA" id="ARBA00022824"/>
    </source>
</evidence>
<reference evidence="13 15" key="2">
    <citation type="journal article" date="2013" name="Nature">
        <title>Insights into bilaterian evolution from three spiralian genomes.</title>
        <authorList>
            <person name="Simakov O."/>
            <person name="Marletaz F."/>
            <person name="Cho S.J."/>
            <person name="Edsinger-Gonzales E."/>
            <person name="Havlak P."/>
            <person name="Hellsten U."/>
            <person name="Kuo D.H."/>
            <person name="Larsson T."/>
            <person name="Lv J."/>
            <person name="Arendt D."/>
            <person name="Savage R."/>
            <person name="Osoegawa K."/>
            <person name="de Jong P."/>
            <person name="Grimwood J."/>
            <person name="Chapman J.A."/>
            <person name="Shapiro H."/>
            <person name="Aerts A."/>
            <person name="Otillar R.P."/>
            <person name="Terry A.Y."/>
            <person name="Boore J.L."/>
            <person name="Grigoriev I.V."/>
            <person name="Lindberg D.R."/>
            <person name="Seaver E.C."/>
            <person name="Weisblat D.A."/>
            <person name="Putnam N.H."/>
            <person name="Rokhsar D.S."/>
        </authorList>
    </citation>
    <scope>NUCLEOTIDE SEQUENCE</scope>
</reference>
<evidence type="ECO:0000256" key="8">
    <source>
        <dbReference type="ARBA" id="ARBA00022989"/>
    </source>
</evidence>
<evidence type="ECO:0000256" key="10">
    <source>
        <dbReference type="ARBA" id="ARBA00023136"/>
    </source>
</evidence>
<comment type="catalytic activity">
    <reaction evidence="12">
        <text>a 1,2-diacyl-sn-glycero-3-phosphoethanolamine + L-serine = a 1,2-diacyl-sn-glycero-3-phospho-L-serine + ethanolamine</text>
        <dbReference type="Rhea" id="RHEA:27606"/>
        <dbReference type="ChEBI" id="CHEBI:33384"/>
        <dbReference type="ChEBI" id="CHEBI:57262"/>
        <dbReference type="ChEBI" id="CHEBI:57603"/>
        <dbReference type="ChEBI" id="CHEBI:64612"/>
        <dbReference type="EC" id="2.7.8.29"/>
    </reaction>
</comment>
<reference evidence="15" key="1">
    <citation type="submission" date="2012-12" db="EMBL/GenBank/DDBJ databases">
        <authorList>
            <person name="Hellsten U."/>
            <person name="Grimwood J."/>
            <person name="Chapman J.A."/>
            <person name="Shapiro H."/>
            <person name="Aerts A."/>
            <person name="Otillar R.P."/>
            <person name="Terry A.Y."/>
            <person name="Boore J.L."/>
            <person name="Simakov O."/>
            <person name="Marletaz F."/>
            <person name="Cho S.-J."/>
            <person name="Edsinger-Gonzales E."/>
            <person name="Havlak P."/>
            <person name="Kuo D.-H."/>
            <person name="Larsson T."/>
            <person name="Lv J."/>
            <person name="Arendt D."/>
            <person name="Savage R."/>
            <person name="Osoegawa K."/>
            <person name="de Jong P."/>
            <person name="Lindberg D.R."/>
            <person name="Seaver E.C."/>
            <person name="Weisblat D.A."/>
            <person name="Putnam N.H."/>
            <person name="Grigoriev I.V."/>
            <person name="Rokhsar D.S."/>
        </authorList>
    </citation>
    <scope>NUCLEOTIDE SEQUENCE</scope>
</reference>
<evidence type="ECO:0000256" key="11">
    <source>
        <dbReference type="ARBA" id="ARBA00023264"/>
    </source>
</evidence>
<feature type="transmembrane region" description="Helical" evidence="12">
    <location>
        <begin position="185"/>
        <end position="202"/>
    </location>
</feature>
<evidence type="ECO:0000313" key="13">
    <source>
        <dbReference type="EMBL" id="ESN91531.1"/>
    </source>
</evidence>
<dbReference type="InterPro" id="IPR004277">
    <property type="entry name" value="PSS"/>
</dbReference>
<dbReference type="Pfam" id="PF03034">
    <property type="entry name" value="PSS"/>
    <property type="match status" value="1"/>
</dbReference>
<evidence type="ECO:0000313" key="15">
    <source>
        <dbReference type="Proteomes" id="UP000015101"/>
    </source>
</evidence>
<keyword evidence="5 12" id="KW-0808">Transferase</keyword>
<keyword evidence="12" id="KW-0444">Lipid biosynthesis</keyword>
<evidence type="ECO:0000313" key="14">
    <source>
        <dbReference type="EnsemblMetazoa" id="HelroP70414"/>
    </source>
</evidence>
<feature type="transmembrane region" description="Helical" evidence="12">
    <location>
        <begin position="222"/>
        <end position="241"/>
    </location>
</feature>
<feature type="transmembrane region" description="Helical" evidence="12">
    <location>
        <begin position="287"/>
        <end position="304"/>
    </location>
</feature>
<dbReference type="STRING" id="6412.T1G063"/>
<dbReference type="Proteomes" id="UP000015101">
    <property type="component" value="Unassembled WGS sequence"/>
</dbReference>
<dbReference type="PANTHER" id="PTHR15362">
    <property type="entry name" value="PHOSPHATIDYLINOSITOL SYNTHASE"/>
    <property type="match status" value="1"/>
</dbReference>
<feature type="transmembrane region" description="Helical" evidence="12">
    <location>
        <begin position="71"/>
        <end position="91"/>
    </location>
</feature>